<dbReference type="GO" id="GO:0005315">
    <property type="term" value="F:phosphate transmembrane transporter activity"/>
    <property type="evidence" value="ECO:0007669"/>
    <property type="project" value="InterPro"/>
</dbReference>
<feature type="transmembrane region" description="Helical" evidence="7">
    <location>
        <begin position="219"/>
        <end position="239"/>
    </location>
</feature>
<dbReference type="GO" id="GO:0016020">
    <property type="term" value="C:membrane"/>
    <property type="evidence" value="ECO:0007669"/>
    <property type="project" value="UniProtKB-SubCell"/>
</dbReference>
<feature type="transmembrane region" description="Helical" evidence="7">
    <location>
        <begin position="329"/>
        <end position="346"/>
    </location>
</feature>
<comment type="subcellular location">
    <subcellularLocation>
        <location evidence="1 7">Membrane</location>
        <topology evidence="1 7">Multi-pass membrane protein</topology>
    </subcellularLocation>
</comment>
<proteinExistence type="inferred from homology"/>
<evidence type="ECO:0000256" key="1">
    <source>
        <dbReference type="ARBA" id="ARBA00004141"/>
    </source>
</evidence>
<feature type="transmembrane region" description="Helical" evidence="7">
    <location>
        <begin position="17"/>
        <end position="34"/>
    </location>
</feature>
<feature type="transmembrane region" description="Helical" evidence="7">
    <location>
        <begin position="178"/>
        <end position="199"/>
    </location>
</feature>
<keyword evidence="3 7" id="KW-0592">Phosphate transport</keyword>
<comment type="similarity">
    <text evidence="7">Belongs to the inorganic phosphate transporter (PiT) (TC 2.A.20) family.</text>
</comment>
<dbReference type="AlphaFoldDB" id="A0A7S2TGP3"/>
<dbReference type="InterPro" id="IPR001204">
    <property type="entry name" value="Phos_transporter"/>
</dbReference>
<feature type="transmembrane region" description="Helical" evidence="7">
    <location>
        <begin position="124"/>
        <end position="146"/>
    </location>
</feature>
<protein>
    <recommendedName>
        <fullName evidence="7">Phosphate transporter</fullName>
    </recommendedName>
</protein>
<comment type="function">
    <text evidence="7">Sodium-phosphate symporter.</text>
</comment>
<feature type="transmembrane region" description="Helical" evidence="7">
    <location>
        <begin position="85"/>
        <end position="104"/>
    </location>
</feature>
<feature type="transmembrane region" description="Helical" evidence="7">
    <location>
        <begin position="251"/>
        <end position="272"/>
    </location>
</feature>
<keyword evidence="4 7" id="KW-0812">Transmembrane</keyword>
<accession>A0A7S2TGP3</accession>
<evidence type="ECO:0000256" key="4">
    <source>
        <dbReference type="ARBA" id="ARBA00022692"/>
    </source>
</evidence>
<keyword evidence="6 7" id="KW-0472">Membrane</keyword>
<feature type="transmembrane region" description="Helical" evidence="7">
    <location>
        <begin position="470"/>
        <end position="496"/>
    </location>
</feature>
<dbReference type="EMBL" id="HBHP01000780">
    <property type="protein sequence ID" value="CAD9744860.1"/>
    <property type="molecule type" value="Transcribed_RNA"/>
</dbReference>
<evidence type="ECO:0000256" key="5">
    <source>
        <dbReference type="ARBA" id="ARBA00022989"/>
    </source>
</evidence>
<keyword evidence="5 7" id="KW-1133">Transmembrane helix</keyword>
<evidence type="ECO:0000256" key="2">
    <source>
        <dbReference type="ARBA" id="ARBA00022448"/>
    </source>
</evidence>
<gene>
    <name evidence="8" type="ORF">LSP00402_LOCUS522</name>
</gene>
<evidence type="ECO:0000313" key="8">
    <source>
        <dbReference type="EMBL" id="CAD9744860.1"/>
    </source>
</evidence>
<evidence type="ECO:0000256" key="7">
    <source>
        <dbReference type="RuleBase" id="RU363058"/>
    </source>
</evidence>
<feature type="transmembrane region" description="Helical" evidence="7">
    <location>
        <begin position="375"/>
        <end position="394"/>
    </location>
</feature>
<reference evidence="8" key="1">
    <citation type="submission" date="2021-01" db="EMBL/GenBank/DDBJ databases">
        <authorList>
            <person name="Corre E."/>
            <person name="Pelletier E."/>
            <person name="Niang G."/>
            <person name="Scheremetjew M."/>
            <person name="Finn R."/>
            <person name="Kale V."/>
            <person name="Holt S."/>
            <person name="Cochrane G."/>
            <person name="Meng A."/>
            <person name="Brown T."/>
            <person name="Cohen L."/>
        </authorList>
    </citation>
    <scope>NUCLEOTIDE SEQUENCE</scope>
    <source>
        <strain evidence="8">CCMP622</strain>
    </source>
</reference>
<evidence type="ECO:0000256" key="3">
    <source>
        <dbReference type="ARBA" id="ARBA00022592"/>
    </source>
</evidence>
<sequence>MDAPLLRDRKPTLTADALYQGAIALVTLLAMWWLSVRVASSGGSTAVVMLELVAAGSLAIANGGNDIANAVGTSVGAGALTVEQALGFGSLFEFAGAMLLGSLVSKTISKGVIEPREFADEPEIFAALMFSTVVGAALTTLLATVYGYPISATHGIVGGLVAVGWMARGWGCVGWGSLAFTCVMWILSPIAGMLASYILQLLCYRITQLDLESGMNSLIIPMLWTATLTVTCLFLFLTGPEAVRITPTSTAVVASTAAGIALTLLRYSILYINSLIYPKPATQAESEPLNASGWREDGGSSMAVVPGEGGGMEPPRGNGVHVWGKNEKPFVGLLVLSALTVAFAHGANDVGNAVGPLAVMMEIFTASVVKDEPDVPMWCLVIGALGFVVGIVTLGKNTIETVGNRIIELTPSLSYSTQMGAALAVLLSSVLGMPVSTSHCLVGSVIGVGLAQSSIAMCTHEEAPKINFGIINKIILGWIVTIPLAMVVSAIAFVAARPFAKSFVSS</sequence>
<dbReference type="PANTHER" id="PTHR11101:SF80">
    <property type="entry name" value="PHOSPHATE TRANSPORTER"/>
    <property type="match status" value="1"/>
</dbReference>
<dbReference type="GO" id="GO:0035435">
    <property type="term" value="P:phosphate ion transmembrane transport"/>
    <property type="evidence" value="ECO:0007669"/>
    <property type="project" value="TreeGrafter"/>
</dbReference>
<evidence type="ECO:0000256" key="6">
    <source>
        <dbReference type="ARBA" id="ARBA00023136"/>
    </source>
</evidence>
<dbReference type="PANTHER" id="PTHR11101">
    <property type="entry name" value="PHOSPHATE TRANSPORTER"/>
    <property type="match status" value="1"/>
</dbReference>
<dbReference type="Pfam" id="PF01384">
    <property type="entry name" value="PHO4"/>
    <property type="match status" value="1"/>
</dbReference>
<keyword evidence="2 7" id="KW-0813">Transport</keyword>
<organism evidence="8">
    <name type="scientific">Lotharella oceanica</name>
    <dbReference type="NCBI Taxonomy" id="641309"/>
    <lineage>
        <taxon>Eukaryota</taxon>
        <taxon>Sar</taxon>
        <taxon>Rhizaria</taxon>
        <taxon>Cercozoa</taxon>
        <taxon>Chlorarachniophyceae</taxon>
        <taxon>Lotharella</taxon>
    </lineage>
</organism>
<name>A0A7S2TGP3_9EUKA</name>
<feature type="transmembrane region" description="Helical" evidence="7">
    <location>
        <begin position="46"/>
        <end position="65"/>
    </location>
</feature>
<feature type="transmembrane region" description="Helical" evidence="7">
    <location>
        <begin position="152"/>
        <end position="171"/>
    </location>
</feature>